<name>A0A939F619_9ACTN</name>
<dbReference type="InterPro" id="IPR023346">
    <property type="entry name" value="Lysozyme-like_dom_sf"/>
</dbReference>
<feature type="compositionally biased region" description="Gly residues" evidence="1">
    <location>
        <begin position="289"/>
        <end position="298"/>
    </location>
</feature>
<evidence type="ECO:0000259" key="3">
    <source>
        <dbReference type="Pfam" id="PF13406"/>
    </source>
</evidence>
<organism evidence="4 5">
    <name type="scientific">Streptomyces beijiangensis</name>
    <dbReference type="NCBI Taxonomy" id="163361"/>
    <lineage>
        <taxon>Bacteria</taxon>
        <taxon>Bacillati</taxon>
        <taxon>Actinomycetota</taxon>
        <taxon>Actinomycetes</taxon>
        <taxon>Kitasatosporales</taxon>
        <taxon>Streptomycetaceae</taxon>
        <taxon>Streptomyces</taxon>
    </lineage>
</organism>
<dbReference type="EMBL" id="JAFLRJ010000115">
    <property type="protein sequence ID" value="MBO0512722.1"/>
    <property type="molecule type" value="Genomic_DNA"/>
</dbReference>
<evidence type="ECO:0000313" key="4">
    <source>
        <dbReference type="EMBL" id="MBO0512722.1"/>
    </source>
</evidence>
<accession>A0A939F619</accession>
<feature type="compositionally biased region" description="Polar residues" evidence="1">
    <location>
        <begin position="36"/>
        <end position="52"/>
    </location>
</feature>
<evidence type="ECO:0000256" key="1">
    <source>
        <dbReference type="SAM" id="MobiDB-lite"/>
    </source>
</evidence>
<evidence type="ECO:0000313" key="5">
    <source>
        <dbReference type="Proteomes" id="UP000664167"/>
    </source>
</evidence>
<reference evidence="4" key="1">
    <citation type="submission" date="2021-03" db="EMBL/GenBank/DDBJ databases">
        <title>Streptomyces poriferae sp. nov., a novel marine sponge-derived Actinobacteria species with anti-MRSA activity.</title>
        <authorList>
            <person name="Sandoval-Powers M."/>
            <person name="Kralova S."/>
            <person name="Nguyen G.-S."/>
            <person name="Fawwal D."/>
            <person name="Degnes K."/>
            <person name="Klinkenberg G."/>
            <person name="Sletta H."/>
            <person name="Wentzel A."/>
            <person name="Liles M.R."/>
        </authorList>
    </citation>
    <scope>NUCLEOTIDE SEQUENCE</scope>
    <source>
        <strain evidence="4">DSM 41794</strain>
    </source>
</reference>
<feature type="region of interest" description="Disordered" evidence="1">
    <location>
        <begin position="33"/>
        <end position="67"/>
    </location>
</feature>
<protein>
    <submittedName>
        <fullName evidence="4">Lytic transglycosylase domain-containing protein</fullName>
    </submittedName>
</protein>
<sequence length="416" mass="41044">MRHARRMRRGLGGTAVAAAAMAALTASQAPGLVAHQSASPGQDTAGGPTTAQVEGPTDDSYHTEIPPLVTPAAPKISVTLGGSGPTWDNQGIPATVLAAYRKAEGDLARTDKSCRLPWQLLAAIGKVESGQARGGAVDAQGTTLSPILGPVLNGSGFAHISDTDGGAYDGDATYDRAVGPMQFIPSTWATWGQDGNGDGKKDPNNIFDAALAAGHYLCAGDRDLAVKTDLDRSILSYNHSDAYLRLVLSWLSFYREGVHQVADGQGVLPQSPGAGSAQGDPRPPRDAKPGGGDGGGIIIGPQPGGKPSSTAKPSQSPSGSPSPSGSASPSPSASPSASPSPGASDSGSPSPSPSPTASDSPSPSDSASTPPACPSPSDTASPSPDPSATPGGEGCTPLPSGEGGTPTAAAGAATAP</sequence>
<dbReference type="GO" id="GO:0008933">
    <property type="term" value="F:peptidoglycan lytic transglycosylase activity"/>
    <property type="evidence" value="ECO:0007669"/>
    <property type="project" value="TreeGrafter"/>
</dbReference>
<dbReference type="PANTHER" id="PTHR30163:SF8">
    <property type="entry name" value="LYTIC MUREIN TRANSGLYCOSYLASE"/>
    <property type="match status" value="1"/>
</dbReference>
<dbReference type="InterPro" id="IPR043426">
    <property type="entry name" value="MltB-like"/>
</dbReference>
<dbReference type="Pfam" id="PF13406">
    <property type="entry name" value="SLT_2"/>
    <property type="match status" value="1"/>
</dbReference>
<dbReference type="RefSeq" id="WP_206962158.1">
    <property type="nucleotide sequence ID" value="NZ_BAAAJJ010000004.1"/>
</dbReference>
<dbReference type="CDD" id="cd13399">
    <property type="entry name" value="Slt35-like"/>
    <property type="match status" value="1"/>
</dbReference>
<gene>
    <name evidence="4" type="ORF">J0695_13020</name>
</gene>
<dbReference type="PANTHER" id="PTHR30163">
    <property type="entry name" value="MEMBRANE-BOUND LYTIC MUREIN TRANSGLYCOSYLASE B"/>
    <property type="match status" value="1"/>
</dbReference>
<feature type="compositionally biased region" description="Low complexity" evidence="1">
    <location>
        <begin position="299"/>
        <end position="390"/>
    </location>
</feature>
<feature type="compositionally biased region" description="Low complexity" evidence="1">
    <location>
        <begin position="405"/>
        <end position="416"/>
    </location>
</feature>
<keyword evidence="2" id="KW-0732">Signal</keyword>
<dbReference type="GO" id="GO:0009253">
    <property type="term" value="P:peptidoglycan catabolic process"/>
    <property type="evidence" value="ECO:0007669"/>
    <property type="project" value="TreeGrafter"/>
</dbReference>
<dbReference type="AlphaFoldDB" id="A0A939F619"/>
<feature type="domain" description="Transglycosylase SLT" evidence="3">
    <location>
        <begin position="177"/>
        <end position="217"/>
    </location>
</feature>
<feature type="signal peptide" evidence="2">
    <location>
        <begin position="1"/>
        <end position="28"/>
    </location>
</feature>
<dbReference type="Gene3D" id="1.10.530.10">
    <property type="match status" value="1"/>
</dbReference>
<dbReference type="InterPro" id="IPR031304">
    <property type="entry name" value="SLT_2"/>
</dbReference>
<keyword evidence="5" id="KW-1185">Reference proteome</keyword>
<proteinExistence type="predicted"/>
<dbReference type="SUPFAM" id="SSF53955">
    <property type="entry name" value="Lysozyme-like"/>
    <property type="match status" value="1"/>
</dbReference>
<evidence type="ECO:0000256" key="2">
    <source>
        <dbReference type="SAM" id="SignalP"/>
    </source>
</evidence>
<comment type="caution">
    <text evidence="4">The sequence shown here is derived from an EMBL/GenBank/DDBJ whole genome shotgun (WGS) entry which is preliminary data.</text>
</comment>
<feature type="region of interest" description="Disordered" evidence="1">
    <location>
        <begin position="264"/>
        <end position="416"/>
    </location>
</feature>
<feature type="chain" id="PRO_5037415284" evidence="2">
    <location>
        <begin position="29"/>
        <end position="416"/>
    </location>
</feature>
<dbReference type="Proteomes" id="UP000664167">
    <property type="component" value="Unassembled WGS sequence"/>
</dbReference>